<dbReference type="PANTHER" id="PTHR43133:SF8">
    <property type="entry name" value="RNA POLYMERASE SIGMA FACTOR HI_1459-RELATED"/>
    <property type="match status" value="1"/>
</dbReference>
<dbReference type="AlphaFoldDB" id="A6DPC3"/>
<evidence type="ECO:0000259" key="8">
    <source>
        <dbReference type="PROSITE" id="PS00622"/>
    </source>
</evidence>
<dbReference type="InterPro" id="IPR016032">
    <property type="entry name" value="Sig_transdc_resp-reg_C-effctor"/>
</dbReference>
<comment type="caution">
    <text evidence="9">The sequence shown here is derived from an EMBL/GenBank/DDBJ whole genome shotgun (WGS) entry which is preliminary data.</text>
</comment>
<dbReference type="Gene3D" id="1.10.1740.10">
    <property type="match status" value="1"/>
</dbReference>
<dbReference type="GO" id="GO:0003677">
    <property type="term" value="F:DNA binding"/>
    <property type="evidence" value="ECO:0007669"/>
    <property type="project" value="UniProtKB-KW"/>
</dbReference>
<dbReference type="SUPFAM" id="SSF88946">
    <property type="entry name" value="Sigma2 domain of RNA polymerase sigma factors"/>
    <property type="match status" value="1"/>
</dbReference>
<keyword evidence="4" id="KW-0731">Sigma factor</keyword>
<dbReference type="InterPro" id="IPR013325">
    <property type="entry name" value="RNA_pol_sigma_r2"/>
</dbReference>
<dbReference type="InterPro" id="IPR039425">
    <property type="entry name" value="RNA_pol_sigma-70-like"/>
</dbReference>
<organism evidence="9 10">
    <name type="scientific">Lentisphaera araneosa HTCC2155</name>
    <dbReference type="NCBI Taxonomy" id="313628"/>
    <lineage>
        <taxon>Bacteria</taxon>
        <taxon>Pseudomonadati</taxon>
        <taxon>Lentisphaerota</taxon>
        <taxon>Lentisphaeria</taxon>
        <taxon>Lentisphaerales</taxon>
        <taxon>Lentisphaeraceae</taxon>
        <taxon>Lentisphaera</taxon>
    </lineage>
</organism>
<evidence type="ECO:0000256" key="6">
    <source>
        <dbReference type="ARBA" id="ARBA00023163"/>
    </source>
</evidence>
<dbReference type="InterPro" id="IPR014284">
    <property type="entry name" value="RNA_pol_sigma-70_dom"/>
</dbReference>
<dbReference type="Pfam" id="PF04542">
    <property type="entry name" value="Sigma70_r2"/>
    <property type="match status" value="1"/>
</dbReference>
<dbReference type="RefSeq" id="WP_007279706.1">
    <property type="nucleotide sequence ID" value="NZ_ABCK01000016.1"/>
</dbReference>
<dbReference type="EMBL" id="ABCK01000016">
    <property type="protein sequence ID" value="EDM26419.1"/>
    <property type="molecule type" value="Genomic_DNA"/>
</dbReference>
<evidence type="ECO:0000313" key="10">
    <source>
        <dbReference type="Proteomes" id="UP000004947"/>
    </source>
</evidence>
<evidence type="ECO:0000256" key="2">
    <source>
        <dbReference type="ARBA" id="ARBA00021245"/>
    </source>
</evidence>
<feature type="domain" description="HTH luxR-type" evidence="8">
    <location>
        <begin position="154"/>
        <end position="181"/>
    </location>
</feature>
<dbReference type="PANTHER" id="PTHR43133">
    <property type="entry name" value="RNA POLYMERASE ECF-TYPE SIGMA FACTO"/>
    <property type="match status" value="1"/>
</dbReference>
<dbReference type="SUPFAM" id="SSF46894">
    <property type="entry name" value="C-terminal effector domain of the bipartite response regulators"/>
    <property type="match status" value="1"/>
</dbReference>
<proteinExistence type="inferred from homology"/>
<keyword evidence="6" id="KW-0804">Transcription</keyword>
<comment type="function">
    <text evidence="7">Sigma factors are initiation factors that promote the attachment of RNA polymerase to specific initiation sites and are then released. Sigma-S contributes to the protection against external stress, thus playing a role in cellular fitness and survival.</text>
</comment>
<keyword evidence="3" id="KW-0805">Transcription regulation</keyword>
<dbReference type="eggNOG" id="COG1595">
    <property type="taxonomic scope" value="Bacteria"/>
</dbReference>
<keyword evidence="10" id="KW-1185">Reference proteome</keyword>
<comment type="similarity">
    <text evidence="1">Belongs to the sigma-70 factor family.</text>
</comment>
<dbReference type="InterPro" id="IPR000792">
    <property type="entry name" value="Tscrpt_reg_LuxR_C"/>
</dbReference>
<dbReference type="GO" id="GO:0016987">
    <property type="term" value="F:sigma factor activity"/>
    <property type="evidence" value="ECO:0007669"/>
    <property type="project" value="UniProtKB-KW"/>
</dbReference>
<name>A6DPC3_9BACT</name>
<accession>A6DPC3</accession>
<evidence type="ECO:0000313" key="9">
    <source>
        <dbReference type="EMBL" id="EDM26419.1"/>
    </source>
</evidence>
<dbReference type="STRING" id="313628.LNTAR_05574"/>
<dbReference type="NCBIfam" id="TIGR02937">
    <property type="entry name" value="sigma70-ECF"/>
    <property type="match status" value="1"/>
</dbReference>
<protein>
    <recommendedName>
        <fullName evidence="2">RNA polymerase sigma factor SigS</fullName>
    </recommendedName>
</protein>
<reference evidence="9 10" key="1">
    <citation type="journal article" date="2010" name="J. Bacteriol.">
        <title>Genome sequence of Lentisphaera araneosa HTCC2155T, the type species of the order Lentisphaerales in the phylum Lentisphaerae.</title>
        <authorList>
            <person name="Thrash J.C."/>
            <person name="Cho J.C."/>
            <person name="Vergin K.L."/>
            <person name="Morris R.M."/>
            <person name="Giovannoni S.J."/>
        </authorList>
    </citation>
    <scope>NUCLEOTIDE SEQUENCE [LARGE SCALE GENOMIC DNA]</scope>
    <source>
        <strain evidence="9 10">HTCC2155</strain>
    </source>
</reference>
<dbReference type="InterPro" id="IPR007627">
    <property type="entry name" value="RNA_pol_sigma70_r2"/>
</dbReference>
<sequence>MSNEWVTRQTLLLRAKNPDDHQAWEEFISYYKDFIQVLIYKLRFSGKDTDDLTQMILLSLWKDLAKYDKEKASFRNWMGAVIRNTTLNYYRKQANQAKRDAEKMNEYIDSTPPSELDLIIEKEWKSYICDLAFEKMKSLFSGNAIDVFDLSMQGLSSEEIAEKLNLKKDSVYVLKNRVKKKFMDEVRVLVTQLEY</sequence>
<gene>
    <name evidence="9" type="ORF">LNTAR_05574</name>
</gene>
<dbReference type="GO" id="GO:0006352">
    <property type="term" value="P:DNA-templated transcription initiation"/>
    <property type="evidence" value="ECO:0007669"/>
    <property type="project" value="InterPro"/>
</dbReference>
<dbReference type="OrthoDB" id="265863at2"/>
<keyword evidence="5" id="KW-0238">DNA-binding</keyword>
<evidence type="ECO:0000256" key="4">
    <source>
        <dbReference type="ARBA" id="ARBA00023082"/>
    </source>
</evidence>
<evidence type="ECO:0000256" key="3">
    <source>
        <dbReference type="ARBA" id="ARBA00023015"/>
    </source>
</evidence>
<evidence type="ECO:0000256" key="7">
    <source>
        <dbReference type="ARBA" id="ARBA00024701"/>
    </source>
</evidence>
<evidence type="ECO:0000256" key="5">
    <source>
        <dbReference type="ARBA" id="ARBA00023125"/>
    </source>
</evidence>
<dbReference type="PROSITE" id="PS00622">
    <property type="entry name" value="HTH_LUXR_1"/>
    <property type="match status" value="1"/>
</dbReference>
<dbReference type="Proteomes" id="UP000004947">
    <property type="component" value="Unassembled WGS sequence"/>
</dbReference>
<evidence type="ECO:0000256" key="1">
    <source>
        <dbReference type="ARBA" id="ARBA00007788"/>
    </source>
</evidence>